<dbReference type="SMART" id="SM00494">
    <property type="entry name" value="ChtBD2"/>
    <property type="match status" value="1"/>
</dbReference>
<evidence type="ECO:0000256" key="5">
    <source>
        <dbReference type="ARBA" id="ARBA00023180"/>
    </source>
</evidence>
<keyword evidence="2" id="KW-0732">Signal</keyword>
<dbReference type="Pfam" id="PF01607">
    <property type="entry name" value="CBM_14"/>
    <property type="match status" value="1"/>
</dbReference>
<evidence type="ECO:0000256" key="1">
    <source>
        <dbReference type="ARBA" id="ARBA00022669"/>
    </source>
</evidence>
<organism evidence="7 8">
    <name type="scientific">Octopus vulgaris</name>
    <name type="common">Common octopus</name>
    <dbReference type="NCBI Taxonomy" id="6645"/>
    <lineage>
        <taxon>Eukaryota</taxon>
        <taxon>Metazoa</taxon>
        <taxon>Spiralia</taxon>
        <taxon>Lophotrochozoa</taxon>
        <taxon>Mollusca</taxon>
        <taxon>Cephalopoda</taxon>
        <taxon>Coleoidea</taxon>
        <taxon>Octopodiformes</taxon>
        <taxon>Octopoda</taxon>
        <taxon>Incirrata</taxon>
        <taxon>Octopodidae</taxon>
        <taxon>Octopus</taxon>
    </lineage>
</organism>
<dbReference type="GO" id="GO:0008061">
    <property type="term" value="F:chitin binding"/>
    <property type="evidence" value="ECO:0007669"/>
    <property type="project" value="UniProtKB-KW"/>
</dbReference>
<dbReference type="PROSITE" id="PS50940">
    <property type="entry name" value="CHIT_BIND_II"/>
    <property type="match status" value="1"/>
</dbReference>
<keyword evidence="1" id="KW-0147">Chitin-binding</keyword>
<keyword evidence="3" id="KW-0677">Repeat</keyword>
<sequence>MPSKNSYMDLKNNAVNINVKTVVAVTTLVTVIFSVNTSSMCVDYSVYPNGQCDKFIRCVGHKPIIMNCPINTLYNVVLRVCDWPYAVVCTSPAFRTIRTSRVVTDHITVPTSTTTTETSTATVDDGFRGVSDNGITDSGGGGGIHTRTTYWLVSSLLSSSVMPPVHVTTASPVTTMETFLTSKLSTEKDASIHCSDSIAWRPIADRASHCEYYYVCHFGVTCGV</sequence>
<name>A0AA36C2Q0_OCTVU</name>
<evidence type="ECO:0000313" key="8">
    <source>
        <dbReference type="Proteomes" id="UP001162480"/>
    </source>
</evidence>
<dbReference type="AlphaFoldDB" id="A0AA36C2Q0"/>
<evidence type="ECO:0000256" key="2">
    <source>
        <dbReference type="ARBA" id="ARBA00022729"/>
    </source>
</evidence>
<evidence type="ECO:0000256" key="3">
    <source>
        <dbReference type="ARBA" id="ARBA00022737"/>
    </source>
</evidence>
<dbReference type="Proteomes" id="UP001162480">
    <property type="component" value="Chromosome 30"/>
</dbReference>
<dbReference type="PANTHER" id="PTHR23301">
    <property type="entry name" value="CHITIN BINDING PERITROPHIN-A"/>
    <property type="match status" value="1"/>
</dbReference>
<dbReference type="GO" id="GO:0005576">
    <property type="term" value="C:extracellular region"/>
    <property type="evidence" value="ECO:0007669"/>
    <property type="project" value="InterPro"/>
</dbReference>
<dbReference type="SUPFAM" id="SSF57625">
    <property type="entry name" value="Invertebrate chitin-binding proteins"/>
    <property type="match status" value="1"/>
</dbReference>
<dbReference type="EMBL" id="OX597843">
    <property type="protein sequence ID" value="CAI9744372.1"/>
    <property type="molecule type" value="Genomic_DNA"/>
</dbReference>
<gene>
    <name evidence="7" type="ORF">OCTVUL_1B026671</name>
</gene>
<evidence type="ECO:0000256" key="4">
    <source>
        <dbReference type="ARBA" id="ARBA00023157"/>
    </source>
</evidence>
<evidence type="ECO:0000259" key="6">
    <source>
        <dbReference type="PROSITE" id="PS50940"/>
    </source>
</evidence>
<dbReference type="InterPro" id="IPR002557">
    <property type="entry name" value="Chitin-bd_dom"/>
</dbReference>
<accession>A0AA36C2Q0</accession>
<keyword evidence="5" id="KW-0325">Glycoprotein</keyword>
<dbReference type="PANTHER" id="PTHR23301:SF0">
    <property type="entry name" value="CHITIN-BINDING TYPE-2 DOMAIN-CONTAINING PROTEIN-RELATED"/>
    <property type="match status" value="1"/>
</dbReference>
<keyword evidence="8" id="KW-1185">Reference proteome</keyword>
<evidence type="ECO:0000313" key="7">
    <source>
        <dbReference type="EMBL" id="CAI9744372.1"/>
    </source>
</evidence>
<keyword evidence="4" id="KW-1015">Disulfide bond</keyword>
<reference evidence="7" key="1">
    <citation type="submission" date="2023-08" db="EMBL/GenBank/DDBJ databases">
        <authorList>
            <person name="Alioto T."/>
            <person name="Alioto T."/>
            <person name="Gomez Garrido J."/>
        </authorList>
    </citation>
    <scope>NUCLEOTIDE SEQUENCE</scope>
</reference>
<protein>
    <submittedName>
        <fullName evidence="7">Proteoglycan-2-like</fullName>
    </submittedName>
</protein>
<proteinExistence type="predicted"/>
<dbReference type="InterPro" id="IPR051940">
    <property type="entry name" value="Chitin_bind-dev_reg"/>
</dbReference>
<dbReference type="Gene3D" id="2.170.140.10">
    <property type="entry name" value="Chitin binding domain"/>
    <property type="match status" value="1"/>
</dbReference>
<dbReference type="InterPro" id="IPR036508">
    <property type="entry name" value="Chitin-bd_dom_sf"/>
</dbReference>
<feature type="domain" description="Chitin-binding type-2" evidence="6">
    <location>
        <begin position="38"/>
        <end position="91"/>
    </location>
</feature>